<dbReference type="Pfam" id="PF19289">
    <property type="entry name" value="PmbA_TldD_3rd"/>
    <property type="match status" value="1"/>
</dbReference>
<dbReference type="InterPro" id="IPR035068">
    <property type="entry name" value="TldD/PmbA_N"/>
</dbReference>
<dbReference type="PANTHER" id="PTHR30624">
    <property type="entry name" value="UNCHARACTERIZED PROTEIN TLDD AND PMBA"/>
    <property type="match status" value="1"/>
</dbReference>
<keyword evidence="4" id="KW-0482">Metalloprotease</keyword>
<evidence type="ECO:0000259" key="7">
    <source>
        <dbReference type="Pfam" id="PF19290"/>
    </source>
</evidence>
<feature type="domain" description="Metalloprotease TldD/E N-terminal" evidence="5">
    <location>
        <begin position="16"/>
        <end position="77"/>
    </location>
</feature>
<dbReference type="GO" id="GO:0008237">
    <property type="term" value="F:metallopeptidase activity"/>
    <property type="evidence" value="ECO:0007669"/>
    <property type="project" value="UniProtKB-KW"/>
</dbReference>
<evidence type="ECO:0000256" key="3">
    <source>
        <dbReference type="ARBA" id="ARBA00022801"/>
    </source>
</evidence>
<dbReference type="Pfam" id="PF01523">
    <property type="entry name" value="PmbA_TldD_1st"/>
    <property type="match status" value="1"/>
</dbReference>
<evidence type="ECO:0008006" key="10">
    <source>
        <dbReference type="Google" id="ProtNLM"/>
    </source>
</evidence>
<dbReference type="Proteomes" id="UP000267250">
    <property type="component" value="Chromosome"/>
</dbReference>
<dbReference type="InterPro" id="IPR045569">
    <property type="entry name" value="Metalloprtase-TldD/E_C"/>
</dbReference>
<dbReference type="InterPro" id="IPR002510">
    <property type="entry name" value="Metalloprtase-TldD/E_N"/>
</dbReference>
<keyword evidence="3" id="KW-0378">Hydrolase</keyword>
<evidence type="ECO:0000259" key="5">
    <source>
        <dbReference type="Pfam" id="PF01523"/>
    </source>
</evidence>
<dbReference type="GO" id="GO:0006508">
    <property type="term" value="P:proteolysis"/>
    <property type="evidence" value="ECO:0007669"/>
    <property type="project" value="UniProtKB-KW"/>
</dbReference>
<dbReference type="InterPro" id="IPR036059">
    <property type="entry name" value="TldD/PmbA_sf"/>
</dbReference>
<name>A0A3Q9HSB3_9FIRM</name>
<dbReference type="PIRSF" id="PIRSF004919">
    <property type="entry name" value="TldD"/>
    <property type="match status" value="1"/>
</dbReference>
<dbReference type="InterPro" id="IPR025502">
    <property type="entry name" value="TldD"/>
</dbReference>
<dbReference type="SUPFAM" id="SSF111283">
    <property type="entry name" value="Putative modulator of DNA gyrase, PmbA/TldD"/>
    <property type="match status" value="1"/>
</dbReference>
<dbReference type="AlphaFoldDB" id="A0A3Q9HSB3"/>
<keyword evidence="2" id="KW-0645">Protease</keyword>
<dbReference type="RefSeq" id="WP_127016656.1">
    <property type="nucleotide sequence ID" value="NZ_CP016379.1"/>
</dbReference>
<evidence type="ECO:0000313" key="9">
    <source>
        <dbReference type="Proteomes" id="UP000267250"/>
    </source>
</evidence>
<dbReference type="GO" id="GO:0005829">
    <property type="term" value="C:cytosol"/>
    <property type="evidence" value="ECO:0007669"/>
    <property type="project" value="TreeGrafter"/>
</dbReference>
<gene>
    <name evidence="8" type="ORF">BBF96_07965</name>
</gene>
<sequence>MKGILRAGFTDEGYQDIRYEKLQIVGIEYQGQQLKDISISRKEGGHARGFYRGGWGHFSFNDLNQTKEAVQTAFNRAKVAGQYRKEIYQLAQAPVVEDKVRVTPKMDPRQISLEEKRELLNKYNQLVLNLKGIATTQVSYYEQASQKFFANNEGTYIDQEELICGLRMVIFARRGRDTQRTIVALGGSDDFSLLLDKEEEVLKAAEKALALLDAEPVNAGNYTVIMDPDAAGVFIHEAFGHLSEADGVADNDALRETMKLGRVFGKPILNVIDDGSLPGHPGSIVYDDDGVKAKKTYLIKNGILTGRLHSRETAGKMGEELSGNSRAKDFTFAPVVRMSNIYIDKGDTPFEEMIGSIKDGLYLVGAAGGQTSGNMFTLAVQYGYRIRDGKIAEMIRDIVVNCNLFETLANISAIGDDLKFSRSGGCGKAGQILIKSGKGAPHIKIDNITVGGK</sequence>
<organism evidence="8 9">
    <name type="scientific">Anoxybacter fermentans</name>
    <dbReference type="NCBI Taxonomy" id="1323375"/>
    <lineage>
        <taxon>Bacteria</taxon>
        <taxon>Bacillati</taxon>
        <taxon>Bacillota</taxon>
        <taxon>Clostridia</taxon>
        <taxon>Halanaerobiales</taxon>
        <taxon>Anoxybacter</taxon>
    </lineage>
</organism>
<reference evidence="8 9" key="1">
    <citation type="submission" date="2016-07" db="EMBL/GenBank/DDBJ databases">
        <title>Genome and transcriptome analysis of iron-reducing fermentative bacteria Anoxybacter fermentans.</title>
        <authorList>
            <person name="Zeng X."/>
            <person name="Shao Z."/>
        </authorList>
    </citation>
    <scope>NUCLEOTIDE SEQUENCE [LARGE SCALE GENOMIC DNA]</scope>
    <source>
        <strain evidence="8 9">DY22613</strain>
    </source>
</reference>
<dbReference type="Gene3D" id="3.30.2290.10">
    <property type="entry name" value="PmbA/TldD superfamily"/>
    <property type="match status" value="1"/>
</dbReference>
<evidence type="ECO:0000256" key="2">
    <source>
        <dbReference type="ARBA" id="ARBA00022670"/>
    </source>
</evidence>
<protein>
    <recommendedName>
        <fullName evidence="10">Zn-dependent protease</fullName>
    </recommendedName>
</protein>
<dbReference type="PANTHER" id="PTHR30624:SF0">
    <property type="entry name" value="METALLOPROTEASE SLR0863"/>
    <property type="match status" value="1"/>
</dbReference>
<dbReference type="InterPro" id="IPR051463">
    <property type="entry name" value="Peptidase_U62_metallo"/>
</dbReference>
<comment type="similarity">
    <text evidence="1">Belongs to the peptidase U62 family.</text>
</comment>
<dbReference type="Pfam" id="PF19290">
    <property type="entry name" value="PmbA_TldD_2nd"/>
    <property type="match status" value="1"/>
</dbReference>
<dbReference type="InterPro" id="IPR045570">
    <property type="entry name" value="Metalloprtase-TldD/E_cen_dom"/>
</dbReference>
<keyword evidence="9" id="KW-1185">Reference proteome</keyword>
<feature type="domain" description="Metalloprotease TldD/E central" evidence="7">
    <location>
        <begin position="107"/>
        <end position="212"/>
    </location>
</feature>
<evidence type="ECO:0000259" key="6">
    <source>
        <dbReference type="Pfam" id="PF19289"/>
    </source>
</evidence>
<dbReference type="OrthoDB" id="9803213at2"/>
<evidence type="ECO:0000313" key="8">
    <source>
        <dbReference type="EMBL" id="AZR73322.1"/>
    </source>
</evidence>
<dbReference type="EMBL" id="CP016379">
    <property type="protein sequence ID" value="AZR73322.1"/>
    <property type="molecule type" value="Genomic_DNA"/>
</dbReference>
<feature type="domain" description="Metalloprotease TldD/E C-terminal" evidence="6">
    <location>
        <begin position="220"/>
        <end position="452"/>
    </location>
</feature>
<evidence type="ECO:0000256" key="1">
    <source>
        <dbReference type="ARBA" id="ARBA00005836"/>
    </source>
</evidence>
<proteinExistence type="inferred from homology"/>
<dbReference type="KEGG" id="aft:BBF96_07965"/>
<evidence type="ECO:0000256" key="4">
    <source>
        <dbReference type="ARBA" id="ARBA00023049"/>
    </source>
</evidence>
<accession>A0A3Q9HSB3</accession>